<accession>A0AAD9XFV9</accession>
<comment type="caution">
    <text evidence="1">The sequence shown here is derived from an EMBL/GenBank/DDBJ whole genome shotgun (WGS) entry which is preliminary data.</text>
</comment>
<dbReference type="AlphaFoldDB" id="A0AAD9XFV9"/>
<evidence type="ECO:0000313" key="1">
    <source>
        <dbReference type="EMBL" id="KAK2658714.1"/>
    </source>
</evidence>
<reference evidence="1" key="1">
    <citation type="journal article" date="2023" name="Plant J.">
        <title>Genome sequences and population genomics provide insights into the demographic history, inbreeding, and mutation load of two 'living fossil' tree species of Dipteronia.</title>
        <authorList>
            <person name="Feng Y."/>
            <person name="Comes H.P."/>
            <person name="Chen J."/>
            <person name="Zhu S."/>
            <person name="Lu R."/>
            <person name="Zhang X."/>
            <person name="Li P."/>
            <person name="Qiu J."/>
            <person name="Olsen K.M."/>
            <person name="Qiu Y."/>
        </authorList>
    </citation>
    <scope>NUCLEOTIDE SEQUENCE</scope>
    <source>
        <strain evidence="1">KIB01</strain>
    </source>
</reference>
<dbReference type="Gene3D" id="2.160.20.10">
    <property type="entry name" value="Single-stranded right-handed beta-helix, Pectin lyase-like"/>
    <property type="match status" value="1"/>
</dbReference>
<name>A0AAD9XFV9_9ROSI</name>
<feature type="non-terminal residue" evidence="1">
    <location>
        <position position="59"/>
    </location>
</feature>
<gene>
    <name evidence="1" type="ORF">Ddye_005247</name>
</gene>
<dbReference type="SUPFAM" id="SSF51126">
    <property type="entry name" value="Pectin lyase-like"/>
    <property type="match status" value="1"/>
</dbReference>
<feature type="non-terminal residue" evidence="1">
    <location>
        <position position="1"/>
    </location>
</feature>
<protein>
    <submittedName>
        <fullName evidence="1">Uncharacterized protein</fullName>
    </submittedName>
</protein>
<dbReference type="Proteomes" id="UP001280121">
    <property type="component" value="Unassembled WGS sequence"/>
</dbReference>
<proteinExistence type="predicted"/>
<sequence>ALRFYRSFNVTVTGLTIQNSPQVTPQFDSCIGVMVHDMSFSSPGDSPTWMESTCKILKL</sequence>
<dbReference type="InterPro" id="IPR011050">
    <property type="entry name" value="Pectin_lyase_fold/virulence"/>
</dbReference>
<dbReference type="InterPro" id="IPR012334">
    <property type="entry name" value="Pectin_lyas_fold"/>
</dbReference>
<dbReference type="EMBL" id="JANJYI010000002">
    <property type="protein sequence ID" value="KAK2658714.1"/>
    <property type="molecule type" value="Genomic_DNA"/>
</dbReference>
<organism evidence="1 2">
    <name type="scientific">Dipteronia dyeriana</name>
    <dbReference type="NCBI Taxonomy" id="168575"/>
    <lineage>
        <taxon>Eukaryota</taxon>
        <taxon>Viridiplantae</taxon>
        <taxon>Streptophyta</taxon>
        <taxon>Embryophyta</taxon>
        <taxon>Tracheophyta</taxon>
        <taxon>Spermatophyta</taxon>
        <taxon>Magnoliopsida</taxon>
        <taxon>eudicotyledons</taxon>
        <taxon>Gunneridae</taxon>
        <taxon>Pentapetalae</taxon>
        <taxon>rosids</taxon>
        <taxon>malvids</taxon>
        <taxon>Sapindales</taxon>
        <taxon>Sapindaceae</taxon>
        <taxon>Hippocastanoideae</taxon>
        <taxon>Acereae</taxon>
        <taxon>Dipteronia</taxon>
    </lineage>
</organism>
<evidence type="ECO:0000313" key="2">
    <source>
        <dbReference type="Proteomes" id="UP001280121"/>
    </source>
</evidence>
<keyword evidence="2" id="KW-1185">Reference proteome</keyword>